<comment type="caution">
    <text evidence="2">The sequence shown here is derived from an EMBL/GenBank/DDBJ whole genome shotgun (WGS) entry which is preliminary data.</text>
</comment>
<evidence type="ECO:0000256" key="1">
    <source>
        <dbReference type="SAM" id="MobiDB-lite"/>
    </source>
</evidence>
<protein>
    <submittedName>
        <fullName evidence="2">Uncharacterized protein</fullName>
    </submittedName>
</protein>
<dbReference type="EMBL" id="QJNS01000065">
    <property type="protein sequence ID" value="RYO89898.1"/>
    <property type="molecule type" value="Genomic_DNA"/>
</dbReference>
<dbReference type="Proteomes" id="UP000294003">
    <property type="component" value="Unassembled WGS sequence"/>
</dbReference>
<feature type="compositionally biased region" description="Basic residues" evidence="1">
    <location>
        <begin position="122"/>
        <end position="133"/>
    </location>
</feature>
<name>A0ABY0HEL5_9PEZI</name>
<evidence type="ECO:0000313" key="2">
    <source>
        <dbReference type="EMBL" id="RYO89898.1"/>
    </source>
</evidence>
<accession>A0ABY0HEL5</accession>
<organism evidence="2 3">
    <name type="scientific">Monosporascus cannonballus</name>
    <dbReference type="NCBI Taxonomy" id="155416"/>
    <lineage>
        <taxon>Eukaryota</taxon>
        <taxon>Fungi</taxon>
        <taxon>Dikarya</taxon>
        <taxon>Ascomycota</taxon>
        <taxon>Pezizomycotina</taxon>
        <taxon>Sordariomycetes</taxon>
        <taxon>Xylariomycetidae</taxon>
        <taxon>Xylariales</taxon>
        <taxon>Xylariales incertae sedis</taxon>
        <taxon>Monosporascus</taxon>
    </lineage>
</organism>
<feature type="region of interest" description="Disordered" evidence="1">
    <location>
        <begin position="63"/>
        <end position="164"/>
    </location>
</feature>
<sequence length="180" mass="18852">MTSPKKPELTEPEQRVLSNAWLFMKSAPDVDVERLSQALGYTNARSCSNVLSKAKKKIAEAAAAAAAESGEAHNAAAGPTTPTKPSPAKAAKPGGSARKRKAAVGGDLNDGPVDAPSPSPAKRGRGQGHKKAAPKPAEMVDDNDVDDDLRGGGVAKEANQDEEFVLEDGEARGCYRHVRW</sequence>
<keyword evidence="3" id="KW-1185">Reference proteome</keyword>
<feature type="compositionally biased region" description="Low complexity" evidence="1">
    <location>
        <begin position="63"/>
        <end position="96"/>
    </location>
</feature>
<proteinExistence type="predicted"/>
<gene>
    <name evidence="2" type="ORF">DL762_002983</name>
</gene>
<reference evidence="2 3" key="1">
    <citation type="submission" date="2018-06" db="EMBL/GenBank/DDBJ databases">
        <title>Complete Genomes of Monosporascus.</title>
        <authorList>
            <person name="Robinson A.J."/>
            <person name="Natvig D.O."/>
        </authorList>
    </citation>
    <scope>NUCLEOTIDE SEQUENCE [LARGE SCALE GENOMIC DNA]</scope>
    <source>
        <strain evidence="2 3">CBS 609.92</strain>
    </source>
</reference>
<evidence type="ECO:0000313" key="3">
    <source>
        <dbReference type="Proteomes" id="UP000294003"/>
    </source>
</evidence>